<dbReference type="EMBL" id="JBHFNS010000039">
    <property type="protein sequence ID" value="MFB2935339.1"/>
    <property type="molecule type" value="Genomic_DNA"/>
</dbReference>
<dbReference type="InterPro" id="IPR038296">
    <property type="entry name" value="ParD_sf"/>
</dbReference>
<name>A0ABV4YAS3_9CYAN</name>
<organism evidence="1 2">
    <name type="scientific">Floridaenema fluviatile BLCC-F154</name>
    <dbReference type="NCBI Taxonomy" id="3153640"/>
    <lineage>
        <taxon>Bacteria</taxon>
        <taxon>Bacillati</taxon>
        <taxon>Cyanobacteriota</taxon>
        <taxon>Cyanophyceae</taxon>
        <taxon>Oscillatoriophycideae</taxon>
        <taxon>Aerosakkonematales</taxon>
        <taxon>Aerosakkonemataceae</taxon>
        <taxon>Floridanema</taxon>
        <taxon>Floridanema fluviatile</taxon>
    </lineage>
</organism>
<dbReference type="Gene3D" id="6.10.10.120">
    <property type="entry name" value="Antitoxin ParD1-like"/>
    <property type="match status" value="1"/>
</dbReference>
<proteinExistence type="predicted"/>
<dbReference type="InterPro" id="IPR022789">
    <property type="entry name" value="ParD"/>
</dbReference>
<dbReference type="PANTHER" id="PTHR36582:SF2">
    <property type="entry name" value="ANTITOXIN PARD"/>
    <property type="match status" value="1"/>
</dbReference>
<keyword evidence="2" id="KW-1185">Reference proteome</keyword>
<dbReference type="Proteomes" id="UP001576776">
    <property type="component" value="Unassembled WGS sequence"/>
</dbReference>
<sequence>MSDLPFIQSLTAEQERFIQSKLQAGKYRSAQEILEIALRLLDEYDRADTAWTEDVREKIDAAISVSDQTPPIDGETFVSQVLERFQQARQTLVCNTEV</sequence>
<dbReference type="PANTHER" id="PTHR36582">
    <property type="entry name" value="ANTITOXIN PARD"/>
    <property type="match status" value="1"/>
</dbReference>
<reference evidence="1 2" key="1">
    <citation type="submission" date="2024-09" db="EMBL/GenBank/DDBJ databases">
        <title>Floridaenema gen nov. (Aerosakkonemataceae, Aerosakkonematales ord. nov., Cyanobacteria) from benthic tropical and subtropical fresh waters, with the description of four new species.</title>
        <authorList>
            <person name="Moretto J.A."/>
            <person name="Berthold D.E."/>
            <person name="Lefler F.W."/>
            <person name="Huang I.-S."/>
            <person name="Laughinghouse H. IV."/>
        </authorList>
    </citation>
    <scope>NUCLEOTIDE SEQUENCE [LARGE SCALE GENOMIC DNA]</scope>
    <source>
        <strain evidence="1 2">BLCC-F154</strain>
    </source>
</reference>
<evidence type="ECO:0000313" key="1">
    <source>
        <dbReference type="EMBL" id="MFB2935339.1"/>
    </source>
</evidence>
<comment type="caution">
    <text evidence="1">The sequence shown here is derived from an EMBL/GenBank/DDBJ whole genome shotgun (WGS) entry which is preliminary data.</text>
</comment>
<gene>
    <name evidence="1" type="ORF">ACE1B6_08665</name>
</gene>
<dbReference type="RefSeq" id="WP_413256857.1">
    <property type="nucleotide sequence ID" value="NZ_JBHFNS010000039.1"/>
</dbReference>
<evidence type="ECO:0000313" key="2">
    <source>
        <dbReference type="Proteomes" id="UP001576776"/>
    </source>
</evidence>
<dbReference type="Pfam" id="PF03693">
    <property type="entry name" value="ParD_antitoxin"/>
    <property type="match status" value="1"/>
</dbReference>
<protein>
    <submittedName>
        <fullName evidence="1">Type II toxin-antitoxin system ParD family antitoxin</fullName>
    </submittedName>
</protein>
<accession>A0ABV4YAS3</accession>